<dbReference type="Gene3D" id="3.40.50.2000">
    <property type="entry name" value="Glycogen Phosphorylase B"/>
    <property type="match status" value="2"/>
</dbReference>
<reference evidence="3" key="2">
    <citation type="submission" date="2020-09" db="EMBL/GenBank/DDBJ databases">
        <authorList>
            <person name="Sun Q."/>
            <person name="Sedlacek I."/>
        </authorList>
    </citation>
    <scope>NUCLEOTIDE SEQUENCE</scope>
    <source>
        <strain evidence="3">CCM 7897</strain>
    </source>
</reference>
<dbReference type="GO" id="GO:0016757">
    <property type="term" value="F:glycosyltransferase activity"/>
    <property type="evidence" value="ECO:0007669"/>
    <property type="project" value="TreeGrafter"/>
</dbReference>
<dbReference type="PANTHER" id="PTHR46401">
    <property type="entry name" value="GLYCOSYLTRANSFERASE WBBK-RELATED"/>
    <property type="match status" value="1"/>
</dbReference>
<accession>A0A917CA60</accession>
<dbReference type="SUPFAM" id="SSF53756">
    <property type="entry name" value="UDP-Glycosyltransferase/glycogen phosphorylase"/>
    <property type="match status" value="1"/>
</dbReference>
<protein>
    <recommendedName>
        <fullName evidence="2">Glycosyltransferase subfamily 4-like N-terminal domain-containing protein</fullName>
    </recommendedName>
</protein>
<evidence type="ECO:0000259" key="2">
    <source>
        <dbReference type="Pfam" id="PF13439"/>
    </source>
</evidence>
<organism evidence="3 4">
    <name type="scientific">Azorhizobium oxalatiphilum</name>
    <dbReference type="NCBI Taxonomy" id="980631"/>
    <lineage>
        <taxon>Bacteria</taxon>
        <taxon>Pseudomonadati</taxon>
        <taxon>Pseudomonadota</taxon>
        <taxon>Alphaproteobacteria</taxon>
        <taxon>Hyphomicrobiales</taxon>
        <taxon>Xanthobacteraceae</taxon>
        <taxon>Azorhizobium</taxon>
    </lineage>
</organism>
<keyword evidence="1" id="KW-0808">Transferase</keyword>
<reference evidence="3" key="1">
    <citation type="journal article" date="2014" name="Int. J. Syst. Evol. Microbiol.">
        <title>Complete genome sequence of Corynebacterium casei LMG S-19264T (=DSM 44701T), isolated from a smear-ripened cheese.</title>
        <authorList>
            <consortium name="US DOE Joint Genome Institute (JGI-PGF)"/>
            <person name="Walter F."/>
            <person name="Albersmeier A."/>
            <person name="Kalinowski J."/>
            <person name="Ruckert C."/>
        </authorList>
    </citation>
    <scope>NUCLEOTIDE SEQUENCE</scope>
    <source>
        <strain evidence="3">CCM 7897</strain>
    </source>
</reference>
<dbReference type="GO" id="GO:0009103">
    <property type="term" value="P:lipopolysaccharide biosynthetic process"/>
    <property type="evidence" value="ECO:0007669"/>
    <property type="project" value="TreeGrafter"/>
</dbReference>
<evidence type="ECO:0000256" key="1">
    <source>
        <dbReference type="ARBA" id="ARBA00022679"/>
    </source>
</evidence>
<dbReference type="EMBL" id="BMCT01000008">
    <property type="protein sequence ID" value="GGF80077.1"/>
    <property type="molecule type" value="Genomic_DNA"/>
</dbReference>
<feature type="domain" description="Glycosyltransferase subfamily 4-like N-terminal" evidence="2">
    <location>
        <begin position="105"/>
        <end position="209"/>
    </location>
</feature>
<name>A0A917CA60_9HYPH</name>
<keyword evidence="4" id="KW-1185">Reference proteome</keyword>
<evidence type="ECO:0000313" key="4">
    <source>
        <dbReference type="Proteomes" id="UP000606044"/>
    </source>
</evidence>
<sequence length="400" mass="44778">MRIAVFSTYDISPAENGGETRLVNIYSRLSRTEDIRVLSYDIRMSGGLRKTALTPSLQNIVAGISDRDRRRYQDSADSVELYTHDVMCIQTYAFTAEFLNEVDDAMSWADVVVLTHPYMADLVLPKRRRNQLVIYEAHNVDRRVKAAYFKDARDRVLGSSFVAETGRCEARLVREADLILVVSEDDLNGFINDYDADPVKLHVIPNGVTVGAFDAILKDARLAFREAAGLVDVDVGVFLGSAYGPNIEAYRLARQWLSDGGFSGDMLIIGRIAEAYNGSWPKVGFREHWLGFVTDVAKRLYVSSADFAVQIMTSGGGTNLKLFDYMASGVPIISNSFGARGVRENDWFIKVESAADMRDVLAQREWSRESAKKAADTAYHIVSRDFDWDQIVAKYRTLLG</sequence>
<dbReference type="RefSeq" id="WP_188582867.1">
    <property type="nucleotide sequence ID" value="NZ_BMCT01000008.1"/>
</dbReference>
<evidence type="ECO:0000313" key="3">
    <source>
        <dbReference type="EMBL" id="GGF80077.1"/>
    </source>
</evidence>
<dbReference type="AlphaFoldDB" id="A0A917CA60"/>
<dbReference type="Proteomes" id="UP000606044">
    <property type="component" value="Unassembled WGS sequence"/>
</dbReference>
<comment type="caution">
    <text evidence="3">The sequence shown here is derived from an EMBL/GenBank/DDBJ whole genome shotgun (WGS) entry which is preliminary data.</text>
</comment>
<dbReference type="PANTHER" id="PTHR46401:SF2">
    <property type="entry name" value="GLYCOSYLTRANSFERASE WBBK-RELATED"/>
    <property type="match status" value="1"/>
</dbReference>
<gene>
    <name evidence="3" type="ORF">GCM10007301_45300</name>
</gene>
<dbReference type="Pfam" id="PF13439">
    <property type="entry name" value="Glyco_transf_4"/>
    <property type="match status" value="1"/>
</dbReference>
<proteinExistence type="predicted"/>
<dbReference type="InterPro" id="IPR028098">
    <property type="entry name" value="Glyco_trans_4-like_N"/>
</dbReference>